<dbReference type="Proteomes" id="UP000241444">
    <property type="component" value="Unassembled WGS sequence"/>
</dbReference>
<feature type="region of interest" description="Disordered" evidence="1">
    <location>
        <begin position="86"/>
        <end position="145"/>
    </location>
</feature>
<dbReference type="RefSeq" id="WP_106711405.1">
    <property type="nucleotide sequence ID" value="NZ_PGGO01000008.1"/>
</dbReference>
<reference evidence="3" key="1">
    <citation type="submission" date="2017-11" db="EMBL/GenBank/DDBJ databases">
        <authorList>
            <person name="Kuznetsova I."/>
            <person name="Sazanova A."/>
            <person name="Chirak E."/>
            <person name="Safronova V."/>
            <person name="Willems A."/>
        </authorList>
    </citation>
    <scope>NUCLEOTIDE SEQUENCE [LARGE SCALE GENOMIC DNA]</scope>
    <source>
        <strain evidence="3">STM 196</strain>
    </source>
</reference>
<dbReference type="InterPro" id="IPR010781">
    <property type="entry name" value="DUF1376"/>
</dbReference>
<evidence type="ECO:0000256" key="1">
    <source>
        <dbReference type="SAM" id="MobiDB-lite"/>
    </source>
</evidence>
<sequence>MSHLHWMPLYIGDELAETSHLTAEEFGAYISLKMHYWQHGGLPADDNRLARIARAGADRWAFVKDAIQSLFEEDWRLDRLEQQRATAEETHMKRSEAGRKGGRPRRDEKPGNKPSFSEEKAGPKQPQPEPQPYSKPNSQSQPDEDWALEEEELASTREVPYPIPASIEAGRALLVRKGISHYRMNDALRRLMAGCLFPCDIESWQSEERGAA</sequence>
<evidence type="ECO:0000313" key="3">
    <source>
        <dbReference type="Proteomes" id="UP000241444"/>
    </source>
</evidence>
<evidence type="ECO:0008006" key="4">
    <source>
        <dbReference type="Google" id="ProtNLM"/>
    </source>
</evidence>
<dbReference type="AlphaFoldDB" id="A0A2P7BPY8"/>
<protein>
    <recommendedName>
        <fullName evidence="4">DUF1376 domain-containing protein</fullName>
    </recommendedName>
</protein>
<name>A0A2P7BPY8_9HYPH</name>
<comment type="caution">
    <text evidence="2">The sequence shown here is derived from an EMBL/GenBank/DDBJ whole genome shotgun (WGS) entry which is preliminary data.</text>
</comment>
<feature type="compositionally biased region" description="Basic and acidic residues" evidence="1">
    <location>
        <begin position="86"/>
        <end position="122"/>
    </location>
</feature>
<organism evidence="2 3">
    <name type="scientific">Phyllobacterium brassicacearum</name>
    <dbReference type="NCBI Taxonomy" id="314235"/>
    <lineage>
        <taxon>Bacteria</taxon>
        <taxon>Pseudomonadati</taxon>
        <taxon>Pseudomonadota</taxon>
        <taxon>Alphaproteobacteria</taxon>
        <taxon>Hyphomicrobiales</taxon>
        <taxon>Phyllobacteriaceae</taxon>
        <taxon>Phyllobacterium</taxon>
    </lineage>
</organism>
<dbReference type="EMBL" id="PGGO01000008">
    <property type="protein sequence ID" value="PSH68547.1"/>
    <property type="molecule type" value="Genomic_DNA"/>
</dbReference>
<keyword evidence="3" id="KW-1185">Reference proteome</keyword>
<dbReference type="OrthoDB" id="8243486at2"/>
<accession>A0A2P7BPY8</accession>
<proteinExistence type="predicted"/>
<dbReference type="Pfam" id="PF07120">
    <property type="entry name" value="DUF1376"/>
    <property type="match status" value="1"/>
</dbReference>
<evidence type="ECO:0000313" key="2">
    <source>
        <dbReference type="EMBL" id="PSH68547.1"/>
    </source>
</evidence>
<gene>
    <name evidence="2" type="ORF">CU102_12345</name>
</gene>